<dbReference type="InterPro" id="IPR009414">
    <property type="entry name" value="DUF1064"/>
</dbReference>
<evidence type="ECO:0008006" key="2">
    <source>
        <dbReference type="Google" id="ProtNLM"/>
    </source>
</evidence>
<proteinExistence type="predicted"/>
<evidence type="ECO:0000313" key="1">
    <source>
        <dbReference type="EMBL" id="QJA85126.1"/>
    </source>
</evidence>
<sequence length="107" mass="12727">MNKFHAKRTFSNLVGIWFSSKGECEYGEGLYLREKTGEISNLHFHTRFMLSKTPRCSIEVDFIYREDGKVVYEDFKGRMMPDYRVKRLWLKEQQNIDIVLIKSPLQG</sequence>
<reference evidence="1" key="1">
    <citation type="submission" date="2020-03" db="EMBL/GenBank/DDBJ databases">
        <title>The deep terrestrial virosphere.</title>
        <authorList>
            <person name="Holmfeldt K."/>
            <person name="Nilsson E."/>
            <person name="Simone D."/>
            <person name="Lopez-Fernandez M."/>
            <person name="Wu X."/>
            <person name="de Brujin I."/>
            <person name="Lundin D."/>
            <person name="Andersson A."/>
            <person name="Bertilsson S."/>
            <person name="Dopson M."/>
        </authorList>
    </citation>
    <scope>NUCLEOTIDE SEQUENCE</scope>
    <source>
        <strain evidence="1">MM415B02273</strain>
    </source>
</reference>
<dbReference type="AlphaFoldDB" id="A0A6M3KSV4"/>
<organism evidence="1">
    <name type="scientific">viral metagenome</name>
    <dbReference type="NCBI Taxonomy" id="1070528"/>
    <lineage>
        <taxon>unclassified sequences</taxon>
        <taxon>metagenomes</taxon>
        <taxon>organismal metagenomes</taxon>
    </lineage>
</organism>
<protein>
    <recommendedName>
        <fullName evidence="2">DUF1064 domain-containing protein</fullName>
    </recommendedName>
</protein>
<name>A0A6M3KSV4_9ZZZZ</name>
<accession>A0A6M3KSV4</accession>
<dbReference type="EMBL" id="MT142555">
    <property type="protein sequence ID" value="QJA85126.1"/>
    <property type="molecule type" value="Genomic_DNA"/>
</dbReference>
<dbReference type="Pfam" id="PF06356">
    <property type="entry name" value="DUF1064"/>
    <property type="match status" value="1"/>
</dbReference>
<gene>
    <name evidence="1" type="ORF">MM415B02273_0025</name>
</gene>